<name>E3MJK2_CAERE</name>
<protein>
    <submittedName>
        <fullName evidence="2">Uncharacterized protein</fullName>
    </submittedName>
</protein>
<proteinExistence type="predicted"/>
<feature type="compositionally biased region" description="Acidic residues" evidence="1">
    <location>
        <begin position="20"/>
        <end position="32"/>
    </location>
</feature>
<feature type="region of interest" description="Disordered" evidence="1">
    <location>
        <begin position="354"/>
        <end position="402"/>
    </location>
</feature>
<feature type="compositionally biased region" description="Polar residues" evidence="1">
    <location>
        <begin position="308"/>
        <end position="326"/>
    </location>
</feature>
<feature type="region of interest" description="Disordered" evidence="1">
    <location>
        <begin position="180"/>
        <end position="231"/>
    </location>
</feature>
<dbReference type="AlphaFoldDB" id="E3MJK2"/>
<keyword evidence="3" id="KW-1185">Reference proteome</keyword>
<reference evidence="2" key="1">
    <citation type="submission" date="2007-07" db="EMBL/GenBank/DDBJ databases">
        <title>PCAP assembly of the Caenorhabditis remanei genome.</title>
        <authorList>
            <consortium name="The Caenorhabditis remanei Sequencing Consortium"/>
            <person name="Wilson R.K."/>
        </authorList>
    </citation>
    <scope>NUCLEOTIDE SEQUENCE [LARGE SCALE GENOMIC DNA]</scope>
    <source>
        <strain evidence="2">PB4641</strain>
    </source>
</reference>
<evidence type="ECO:0000313" key="3">
    <source>
        <dbReference type="Proteomes" id="UP000008281"/>
    </source>
</evidence>
<feature type="region of interest" description="Disordered" evidence="1">
    <location>
        <begin position="54"/>
        <end position="89"/>
    </location>
</feature>
<sequence>MNNTVNESSSDECFRKRDSDDFETESDLDEEAMAQKAARKAQFAILHKAYTKRQRLLDTDSDDDDSSSDECFRKSDGDDFKTDSDLDEEAMAQKAACKARFIRMYAAFRKHVRENQSDSDDDNSSNISKQKESEENKNNAGNQNKTIGGQKIGAVNRFVGADEVDFAEAAVLHVDSASKPIDNKQSETQSVNVKNRDRVQSSVNAIDNASGEDQADNPRNINETESDEHVNNYDSQNMGIADHQMVADHRFVEAEEVDFAEAAVLHVDLVRMPIVIKQSKTRSVSINNSDRVQSSVKDTANEIEEDQSQNPRNFLNLDQGSSGTTNILKHYDTKKADPIPMKTIIKKRVSKKSFKDEDPLYRPPGEKIGAVHPKMKSPRPTRSRGDAGLSKGLSNKKKHKVSNAVKEAMDLFYRHHT</sequence>
<feature type="compositionally biased region" description="Basic and acidic residues" evidence="1">
    <location>
        <begin position="70"/>
        <end position="84"/>
    </location>
</feature>
<feature type="compositionally biased region" description="Acidic residues" evidence="1">
    <location>
        <begin position="59"/>
        <end position="68"/>
    </location>
</feature>
<evidence type="ECO:0000313" key="2">
    <source>
        <dbReference type="EMBL" id="EFP03570.1"/>
    </source>
</evidence>
<feature type="region of interest" description="Disordered" evidence="1">
    <location>
        <begin position="302"/>
        <end position="326"/>
    </location>
</feature>
<dbReference type="EMBL" id="DS268450">
    <property type="protein sequence ID" value="EFP03570.1"/>
    <property type="molecule type" value="Genomic_DNA"/>
</dbReference>
<dbReference type="HOGENOM" id="CLU_659284_0_0_1"/>
<feature type="region of interest" description="Disordered" evidence="1">
    <location>
        <begin position="113"/>
        <end position="148"/>
    </location>
</feature>
<gene>
    <name evidence="2" type="ORF">CRE_19229</name>
</gene>
<organism evidence="3">
    <name type="scientific">Caenorhabditis remanei</name>
    <name type="common">Caenorhabditis vulgaris</name>
    <dbReference type="NCBI Taxonomy" id="31234"/>
    <lineage>
        <taxon>Eukaryota</taxon>
        <taxon>Metazoa</taxon>
        <taxon>Ecdysozoa</taxon>
        <taxon>Nematoda</taxon>
        <taxon>Chromadorea</taxon>
        <taxon>Rhabditida</taxon>
        <taxon>Rhabditina</taxon>
        <taxon>Rhabditomorpha</taxon>
        <taxon>Rhabditoidea</taxon>
        <taxon>Rhabditidae</taxon>
        <taxon>Peloderinae</taxon>
        <taxon>Caenorhabditis</taxon>
    </lineage>
</organism>
<feature type="compositionally biased region" description="Basic residues" evidence="1">
    <location>
        <begin position="373"/>
        <end position="382"/>
    </location>
</feature>
<accession>E3MJK2</accession>
<feature type="compositionally biased region" description="Polar residues" evidence="1">
    <location>
        <begin position="138"/>
        <end position="147"/>
    </location>
</feature>
<dbReference type="Proteomes" id="UP000008281">
    <property type="component" value="Unassembled WGS sequence"/>
</dbReference>
<feature type="region of interest" description="Disordered" evidence="1">
    <location>
        <begin position="1"/>
        <end position="33"/>
    </location>
</feature>
<evidence type="ECO:0000256" key="1">
    <source>
        <dbReference type="SAM" id="MobiDB-lite"/>
    </source>
</evidence>